<feature type="region of interest" description="Disordered" evidence="1">
    <location>
        <begin position="29"/>
        <end position="48"/>
    </location>
</feature>
<name>A0A127ZFU9_9BASI</name>
<organism evidence="3">
    <name type="scientific">Sporisorium scitamineum</name>
    <dbReference type="NCBI Taxonomy" id="49012"/>
    <lineage>
        <taxon>Eukaryota</taxon>
        <taxon>Fungi</taxon>
        <taxon>Dikarya</taxon>
        <taxon>Basidiomycota</taxon>
        <taxon>Ustilaginomycotina</taxon>
        <taxon>Ustilaginomycetes</taxon>
        <taxon>Ustilaginales</taxon>
        <taxon>Ustilaginaceae</taxon>
        <taxon>Sporisorium</taxon>
    </lineage>
</organism>
<sequence length="420" mass="46041">MLFKAILTFTAAAVTLVLASSASSSPITVAPKHQTQRRQQPQCKSLGQGPLGFNSTAIGLYSNDPPATYLKPQDGRIVATKDAPYNGTFFEFIQCNYEPPGYEGKGAVDTYQGYIKAPDGDCLTVDSLTGQNVAIKTETCNFSGSQYYGGVSADQHFQFQLDTFFPYYSVVFLGDVAGPVDASDFGEGGNYHFSLSESGELDVSYLADQPQKGNRSEQLIAQLNGQYVSQKVMSPCKLVKSGKVELVDQDTGQTQPAHAGDTSPQSVPFYKELLLFNATTASPDTFSFYQCDSTYMGFQSDDINYYGHFTSDVPGQIGCYTVDHQANFRDNGRYVTLTGNDYNSTSPYSSCGINDGRIQLNSFFHLTNNNGKCEINFLDYTTAEPTDQYGWGLRADTDDASQQFLVINSTSTQYTLRFID</sequence>
<keyword evidence="2" id="KW-0732">Signal</keyword>
<feature type="signal peptide" evidence="2">
    <location>
        <begin position="1"/>
        <end position="24"/>
    </location>
</feature>
<evidence type="ECO:0000313" key="3">
    <source>
        <dbReference type="EMBL" id="CDU24999.1"/>
    </source>
</evidence>
<gene>
    <name evidence="3" type="ORF">SPSC_04832</name>
</gene>
<reference evidence="3" key="1">
    <citation type="submission" date="2014-06" db="EMBL/GenBank/DDBJ databases">
        <authorList>
            <person name="Ju J."/>
            <person name="Zhang J."/>
        </authorList>
    </citation>
    <scope>NUCLEOTIDE SEQUENCE</scope>
    <source>
        <strain evidence="3">SscI8</strain>
    </source>
</reference>
<dbReference type="OrthoDB" id="2549009at2759"/>
<accession>A0A127ZFU9</accession>
<dbReference type="EMBL" id="LK056681">
    <property type="protein sequence ID" value="CDU24999.1"/>
    <property type="molecule type" value="Genomic_DNA"/>
</dbReference>
<feature type="chain" id="PRO_5007281268" evidence="2">
    <location>
        <begin position="25"/>
        <end position="420"/>
    </location>
</feature>
<evidence type="ECO:0000256" key="2">
    <source>
        <dbReference type="SAM" id="SignalP"/>
    </source>
</evidence>
<dbReference type="AlphaFoldDB" id="A0A127ZFU9"/>
<evidence type="ECO:0000256" key="1">
    <source>
        <dbReference type="SAM" id="MobiDB-lite"/>
    </source>
</evidence>
<protein>
    <submittedName>
        <fullName evidence="3">Uncharacterized protein</fullName>
    </submittedName>
</protein>
<proteinExistence type="predicted"/>